<name>A0A078HTU3_BRANA</name>
<keyword evidence="3" id="KW-1185">Reference proteome</keyword>
<protein>
    <submittedName>
        <fullName evidence="2">BnaC04g13960D protein</fullName>
    </submittedName>
</protein>
<feature type="region of interest" description="Disordered" evidence="1">
    <location>
        <begin position="1"/>
        <end position="33"/>
    </location>
</feature>
<dbReference type="Gramene" id="CDY40168">
    <property type="protein sequence ID" value="CDY40168"/>
    <property type="gene ID" value="GSBRNA2T00069294001"/>
</dbReference>
<feature type="compositionally biased region" description="Basic residues" evidence="1">
    <location>
        <begin position="20"/>
        <end position="33"/>
    </location>
</feature>
<dbReference type="EMBL" id="LK032465">
    <property type="protein sequence ID" value="CDY40168.1"/>
    <property type="molecule type" value="Genomic_DNA"/>
</dbReference>
<gene>
    <name evidence="2" type="primary">BnaC04g13960D</name>
    <name evidence="2" type="ORF">GSBRNA2T00069294001</name>
</gene>
<evidence type="ECO:0000313" key="2">
    <source>
        <dbReference type="EMBL" id="CDY40168.1"/>
    </source>
</evidence>
<dbReference type="Proteomes" id="UP000028999">
    <property type="component" value="Unassembled WGS sequence"/>
</dbReference>
<dbReference type="STRING" id="3708.A0A078HTU3"/>
<organism evidence="2 3">
    <name type="scientific">Brassica napus</name>
    <name type="common">Rape</name>
    <dbReference type="NCBI Taxonomy" id="3708"/>
    <lineage>
        <taxon>Eukaryota</taxon>
        <taxon>Viridiplantae</taxon>
        <taxon>Streptophyta</taxon>
        <taxon>Embryophyta</taxon>
        <taxon>Tracheophyta</taxon>
        <taxon>Spermatophyta</taxon>
        <taxon>Magnoliopsida</taxon>
        <taxon>eudicotyledons</taxon>
        <taxon>Gunneridae</taxon>
        <taxon>Pentapetalae</taxon>
        <taxon>rosids</taxon>
        <taxon>malvids</taxon>
        <taxon>Brassicales</taxon>
        <taxon>Brassicaceae</taxon>
        <taxon>Brassiceae</taxon>
        <taxon>Brassica</taxon>
    </lineage>
</organism>
<accession>A0A078HTU3</accession>
<sequence length="33" mass="3975">MGERKVPNKYIPPDFDPKKIPRLRKPNNQQKKI</sequence>
<reference evidence="2 3" key="1">
    <citation type="journal article" date="2014" name="Science">
        <title>Plant genetics. Early allopolyploid evolution in the post-Neolithic Brassica napus oilseed genome.</title>
        <authorList>
            <person name="Chalhoub B."/>
            <person name="Denoeud F."/>
            <person name="Liu S."/>
            <person name="Parkin I.A."/>
            <person name="Tang H."/>
            <person name="Wang X."/>
            <person name="Chiquet J."/>
            <person name="Belcram H."/>
            <person name="Tong C."/>
            <person name="Samans B."/>
            <person name="Correa M."/>
            <person name="Da Silva C."/>
            <person name="Just J."/>
            <person name="Falentin C."/>
            <person name="Koh C.S."/>
            <person name="Le Clainche I."/>
            <person name="Bernard M."/>
            <person name="Bento P."/>
            <person name="Noel B."/>
            <person name="Labadie K."/>
            <person name="Alberti A."/>
            <person name="Charles M."/>
            <person name="Arnaud D."/>
            <person name="Guo H."/>
            <person name="Daviaud C."/>
            <person name="Alamery S."/>
            <person name="Jabbari K."/>
            <person name="Zhao M."/>
            <person name="Edger P.P."/>
            <person name="Chelaifa H."/>
            <person name="Tack D."/>
            <person name="Lassalle G."/>
            <person name="Mestiri I."/>
            <person name="Schnel N."/>
            <person name="Le Paslier M.C."/>
            <person name="Fan G."/>
            <person name="Renault V."/>
            <person name="Bayer P.E."/>
            <person name="Golicz A.A."/>
            <person name="Manoli S."/>
            <person name="Lee T.H."/>
            <person name="Thi V.H."/>
            <person name="Chalabi S."/>
            <person name="Hu Q."/>
            <person name="Fan C."/>
            <person name="Tollenaere R."/>
            <person name="Lu Y."/>
            <person name="Battail C."/>
            <person name="Shen J."/>
            <person name="Sidebottom C.H."/>
            <person name="Wang X."/>
            <person name="Canaguier A."/>
            <person name="Chauveau A."/>
            <person name="Berard A."/>
            <person name="Deniot G."/>
            <person name="Guan M."/>
            <person name="Liu Z."/>
            <person name="Sun F."/>
            <person name="Lim Y.P."/>
            <person name="Lyons E."/>
            <person name="Town C.D."/>
            <person name="Bancroft I."/>
            <person name="Wang X."/>
            <person name="Meng J."/>
            <person name="Ma J."/>
            <person name="Pires J.C."/>
            <person name="King G.J."/>
            <person name="Brunel D."/>
            <person name="Delourme R."/>
            <person name="Renard M."/>
            <person name="Aury J.M."/>
            <person name="Adams K.L."/>
            <person name="Batley J."/>
            <person name="Snowdon R.J."/>
            <person name="Tost J."/>
            <person name="Edwards D."/>
            <person name="Zhou Y."/>
            <person name="Hua W."/>
            <person name="Sharpe A.G."/>
            <person name="Paterson A.H."/>
            <person name="Guan C."/>
            <person name="Wincker P."/>
        </authorList>
    </citation>
    <scope>NUCLEOTIDE SEQUENCE [LARGE SCALE GENOMIC DNA]</scope>
    <source>
        <strain evidence="3">cv. Darmor-bzh</strain>
    </source>
</reference>
<dbReference type="AlphaFoldDB" id="A0A078HTU3"/>
<dbReference type="PaxDb" id="3708-A0A078HTU3"/>
<evidence type="ECO:0000256" key="1">
    <source>
        <dbReference type="SAM" id="MobiDB-lite"/>
    </source>
</evidence>
<proteinExistence type="predicted"/>
<evidence type="ECO:0000313" key="3">
    <source>
        <dbReference type="Proteomes" id="UP000028999"/>
    </source>
</evidence>